<evidence type="ECO:0000256" key="1">
    <source>
        <dbReference type="SAM" id="MobiDB-lite"/>
    </source>
</evidence>
<dbReference type="PANTHER" id="PTHR35862">
    <property type="entry name" value="FELS-2 PROPHAGE PROTEIN"/>
    <property type="match status" value="1"/>
</dbReference>
<reference evidence="2" key="1">
    <citation type="submission" date="2019-02" db="EMBL/GenBank/DDBJ databases">
        <authorList>
            <person name="Gruber-Vodicka R. H."/>
            <person name="Seah K. B. B."/>
        </authorList>
    </citation>
    <scope>NUCLEOTIDE SEQUENCE</scope>
    <source>
        <strain evidence="2">BECK_BZ125</strain>
    </source>
</reference>
<name>A0A450YW15_9GAMM</name>
<dbReference type="EMBL" id="CAADFT010000054">
    <property type="protein sequence ID" value="VFK45761.1"/>
    <property type="molecule type" value="Genomic_DNA"/>
</dbReference>
<evidence type="ECO:0008006" key="3">
    <source>
        <dbReference type="Google" id="ProtNLM"/>
    </source>
</evidence>
<accession>A0A450YW15</accession>
<proteinExistence type="predicted"/>
<organism evidence="2">
    <name type="scientific">Candidatus Kentrum sp. TC</name>
    <dbReference type="NCBI Taxonomy" id="2126339"/>
    <lineage>
        <taxon>Bacteria</taxon>
        <taxon>Pseudomonadati</taxon>
        <taxon>Pseudomonadota</taxon>
        <taxon>Gammaproteobacteria</taxon>
        <taxon>Candidatus Kentrum</taxon>
    </lineage>
</organism>
<dbReference type="SUPFAM" id="SSF69279">
    <property type="entry name" value="Phage tail proteins"/>
    <property type="match status" value="1"/>
</dbReference>
<sequence>MEKMSIPRPVFRVEWNGRDVTVDLSPYVSSVSYVDREEGESDTLEIRLGDGDGRFRGDWYPTKGDRLRLRFGYEGNPSMRGGDFDLDEVTGDGPPDVVALRGIAAGISRPLRTPESRAYENTTLSDIARAVALRLGLSLVGEIDPIRIIRETQSQEEDLAFLARVAGEYGYAFSARGDAISFVKRGSLRDSPPVLTLRRGDITRYSVTDKILRVARSASVVSHRPSSRETIRHDAPETRRAGPDISMDRLSPDLRAETPEQAMAKAAASLDAENEEGASLDLTLFGNPRLVAGVNFVLADMGGFGGVWHITESRHDMRKGAGYTTELRAIRARKDMVR</sequence>
<dbReference type="InterPro" id="IPR052726">
    <property type="entry name" value="Phage_Baseplate_Hub"/>
</dbReference>
<protein>
    <recommendedName>
        <fullName evidence="3">Phage protein D</fullName>
    </recommendedName>
</protein>
<feature type="region of interest" description="Disordered" evidence="1">
    <location>
        <begin position="223"/>
        <end position="250"/>
    </location>
</feature>
<gene>
    <name evidence="2" type="ORF">BECKTC1821E_GA0114239_10546</name>
</gene>
<evidence type="ECO:0000313" key="2">
    <source>
        <dbReference type="EMBL" id="VFK45761.1"/>
    </source>
</evidence>
<dbReference type="AlphaFoldDB" id="A0A450YW15"/>
<feature type="compositionally biased region" description="Basic and acidic residues" evidence="1">
    <location>
        <begin position="226"/>
        <end position="250"/>
    </location>
</feature>
<dbReference type="PANTHER" id="PTHR35862:SF1">
    <property type="entry name" value="FELS-2 PROPHAGE PROTEIN"/>
    <property type="match status" value="1"/>
</dbReference>